<keyword evidence="2" id="KW-1015">Disulfide bond</keyword>
<dbReference type="CDD" id="cd15800">
    <property type="entry name" value="PMEI-like_2"/>
    <property type="match status" value="1"/>
</dbReference>
<feature type="compositionally biased region" description="Low complexity" evidence="4">
    <location>
        <begin position="95"/>
        <end position="113"/>
    </location>
</feature>
<dbReference type="InterPro" id="IPR052421">
    <property type="entry name" value="PCW_Enzyme_Inhibitor"/>
</dbReference>
<evidence type="ECO:0000256" key="3">
    <source>
        <dbReference type="ARBA" id="ARBA00038471"/>
    </source>
</evidence>
<sequence length="294" mass="30754">MELINNVFLLLALSSLFSSAIAVCVPRNTFNFGSNSIPPVLSPQIAPQSLPITVSPPQSTPSQAPSVTVSPPQSTPSQAPSVTVSPPQSPPSQAPPATVSPPQSSTAPTNSGPAEEESGSEEHSGLPVFHKLHSDDFVSSVTSSVTTDLAEICDVTSNPQLCRTSIASHIDGPAVDPTTALKTEIEQSIKEVSKAIATLNTLRKDSAASNAEIACYDTCLENFDMAIEDLKAGLESIDVHDNGRMESVLTAVLTDLMTCDDTFAEMGVDSPLDSLSAKMSKYASNCLAISKLLL</sequence>
<feature type="domain" description="Pectinesterase inhibitor" evidence="6">
    <location>
        <begin position="144"/>
        <end position="289"/>
    </location>
</feature>
<name>A0ABP0YQU2_9ROSI</name>
<dbReference type="Gene3D" id="1.20.140.40">
    <property type="entry name" value="Invertase/pectin methylesterase inhibitor family protein"/>
    <property type="match status" value="1"/>
</dbReference>
<evidence type="ECO:0000313" key="8">
    <source>
        <dbReference type="Proteomes" id="UP001642487"/>
    </source>
</evidence>
<feature type="compositionally biased region" description="Low complexity" evidence="4">
    <location>
        <begin position="53"/>
        <end position="86"/>
    </location>
</feature>
<evidence type="ECO:0000313" key="7">
    <source>
        <dbReference type="EMBL" id="CAK9322302.1"/>
    </source>
</evidence>
<evidence type="ECO:0000256" key="1">
    <source>
        <dbReference type="ARBA" id="ARBA00022729"/>
    </source>
</evidence>
<feature type="chain" id="PRO_5045629398" description="Pectinesterase inhibitor domain-containing protein" evidence="5">
    <location>
        <begin position="23"/>
        <end position="294"/>
    </location>
</feature>
<dbReference type="InterPro" id="IPR006501">
    <property type="entry name" value="Pectinesterase_inhib_dom"/>
</dbReference>
<dbReference type="SMART" id="SM00856">
    <property type="entry name" value="PMEI"/>
    <property type="match status" value="1"/>
</dbReference>
<dbReference type="Proteomes" id="UP001642487">
    <property type="component" value="Chromosome 5"/>
</dbReference>
<evidence type="ECO:0000256" key="2">
    <source>
        <dbReference type="ARBA" id="ARBA00023157"/>
    </source>
</evidence>
<comment type="similarity">
    <text evidence="3">Belongs to the PMEI family.</text>
</comment>
<feature type="signal peptide" evidence="5">
    <location>
        <begin position="1"/>
        <end position="22"/>
    </location>
</feature>
<dbReference type="Pfam" id="PF04043">
    <property type="entry name" value="PMEI"/>
    <property type="match status" value="1"/>
</dbReference>
<dbReference type="PANTHER" id="PTHR36710:SF21">
    <property type="entry name" value="PECTINESTERASE INHIBITOR DOMAIN-CONTAINING PROTEIN"/>
    <property type="match status" value="1"/>
</dbReference>
<accession>A0ABP0YQU2</accession>
<reference evidence="7 8" key="1">
    <citation type="submission" date="2024-03" db="EMBL/GenBank/DDBJ databases">
        <authorList>
            <person name="Gkanogiannis A."/>
            <person name="Becerra Lopez-Lavalle L."/>
        </authorList>
    </citation>
    <scope>NUCLEOTIDE SEQUENCE [LARGE SCALE GENOMIC DNA]</scope>
</reference>
<gene>
    <name evidence="7" type="ORF">CITCOLO1_LOCUS14442</name>
</gene>
<dbReference type="NCBIfam" id="TIGR01614">
    <property type="entry name" value="PME_inhib"/>
    <property type="match status" value="1"/>
</dbReference>
<proteinExistence type="inferred from homology"/>
<protein>
    <recommendedName>
        <fullName evidence="6">Pectinesterase inhibitor domain-containing protein</fullName>
    </recommendedName>
</protein>
<dbReference type="InterPro" id="IPR035513">
    <property type="entry name" value="Invertase/methylesterase_inhib"/>
</dbReference>
<evidence type="ECO:0000259" key="6">
    <source>
        <dbReference type="SMART" id="SM00856"/>
    </source>
</evidence>
<dbReference type="EMBL" id="OZ021739">
    <property type="protein sequence ID" value="CAK9322302.1"/>
    <property type="molecule type" value="Genomic_DNA"/>
</dbReference>
<feature type="region of interest" description="Disordered" evidence="4">
    <location>
        <begin position="48"/>
        <end position="126"/>
    </location>
</feature>
<organism evidence="7 8">
    <name type="scientific">Citrullus colocynthis</name>
    <name type="common">colocynth</name>
    <dbReference type="NCBI Taxonomy" id="252529"/>
    <lineage>
        <taxon>Eukaryota</taxon>
        <taxon>Viridiplantae</taxon>
        <taxon>Streptophyta</taxon>
        <taxon>Embryophyta</taxon>
        <taxon>Tracheophyta</taxon>
        <taxon>Spermatophyta</taxon>
        <taxon>Magnoliopsida</taxon>
        <taxon>eudicotyledons</taxon>
        <taxon>Gunneridae</taxon>
        <taxon>Pentapetalae</taxon>
        <taxon>rosids</taxon>
        <taxon>fabids</taxon>
        <taxon>Cucurbitales</taxon>
        <taxon>Cucurbitaceae</taxon>
        <taxon>Benincaseae</taxon>
        <taxon>Citrullus</taxon>
    </lineage>
</organism>
<dbReference type="PANTHER" id="PTHR36710">
    <property type="entry name" value="PECTINESTERASE INHIBITOR-LIKE"/>
    <property type="match status" value="1"/>
</dbReference>
<evidence type="ECO:0000256" key="5">
    <source>
        <dbReference type="SAM" id="SignalP"/>
    </source>
</evidence>
<keyword evidence="1 5" id="KW-0732">Signal</keyword>
<evidence type="ECO:0000256" key="4">
    <source>
        <dbReference type="SAM" id="MobiDB-lite"/>
    </source>
</evidence>
<keyword evidence="8" id="KW-1185">Reference proteome</keyword>
<dbReference type="SUPFAM" id="SSF101148">
    <property type="entry name" value="Plant invertase/pectin methylesterase inhibitor"/>
    <property type="match status" value="1"/>
</dbReference>